<dbReference type="PROSITE" id="PS00065">
    <property type="entry name" value="D_2_HYDROXYACID_DH_1"/>
    <property type="match status" value="1"/>
</dbReference>
<dbReference type="InterPro" id="IPR006140">
    <property type="entry name" value="D-isomer_DH_NAD-bd"/>
</dbReference>
<dbReference type="GO" id="GO:0008720">
    <property type="term" value="F:D-lactate dehydrogenase (NAD+) activity"/>
    <property type="evidence" value="ECO:0007669"/>
    <property type="project" value="TreeGrafter"/>
</dbReference>
<dbReference type="Pfam" id="PF02826">
    <property type="entry name" value="2-Hacid_dh_C"/>
    <property type="match status" value="1"/>
</dbReference>
<keyword evidence="8" id="KW-1185">Reference proteome</keyword>
<sequence length="329" mass="35312">MKVAVFSAKPYDQASLGAVQCPLTWHYLEPKLDVETAKLAHGHQVVVAFVNDDLSAPVLAELKKAGVKMVALRCAGFNNLDLDAANALGIRVARVPAYSPEAVAEHAIALIMMLNRRLHRAYNRVRENNFSLDGLLGFNLHGKTAAVIGTGAIGLATARILAGFGCTLTGFDVKPNPAFSALGGQYLGFDQCIEGADIISLHCPLTPDTYHLINAQRLGAMKRGVMLINTSRGALLDTQAAIDALKSGQLGYLGLDVYEQEGDLFFEDLSNRIIPDDVFQRLLTFPNVVITGHQGYFTQEALSAIACTTVQNIEAFAKGGRSGNELTKA</sequence>
<dbReference type="SUPFAM" id="SSF52283">
    <property type="entry name" value="Formate/glycerate dehydrogenase catalytic domain-like"/>
    <property type="match status" value="1"/>
</dbReference>
<dbReference type="PROSITE" id="PS00671">
    <property type="entry name" value="D_2_HYDROXYACID_DH_3"/>
    <property type="match status" value="1"/>
</dbReference>
<dbReference type="PANTHER" id="PTHR43026">
    <property type="entry name" value="2-HYDROXYACID DEHYDROGENASE HOMOLOG 1-RELATED"/>
    <property type="match status" value="1"/>
</dbReference>
<evidence type="ECO:0000256" key="4">
    <source>
        <dbReference type="RuleBase" id="RU003719"/>
    </source>
</evidence>
<comment type="similarity">
    <text evidence="1 4">Belongs to the D-isomer specific 2-hydroxyacid dehydrogenase family.</text>
</comment>
<reference evidence="7 8" key="1">
    <citation type="submission" date="2018-11" db="EMBL/GenBank/DDBJ databases">
        <title>Genomic Encyclopedia of Type Strains, Phase IV (KMG-IV): sequencing the most valuable type-strain genomes for metagenomic binning, comparative biology and taxonomic classification.</title>
        <authorList>
            <person name="Goeker M."/>
        </authorList>
    </citation>
    <scope>NUCLEOTIDE SEQUENCE [LARGE SCALE GENOMIC DNA]</scope>
    <source>
        <strain evidence="7 8">DSM 21945</strain>
    </source>
</reference>
<feature type="domain" description="D-isomer specific 2-hydroxyacid dehydrogenase NAD-binding" evidence="6">
    <location>
        <begin position="108"/>
        <end position="295"/>
    </location>
</feature>
<dbReference type="InterPro" id="IPR036291">
    <property type="entry name" value="NAD(P)-bd_dom_sf"/>
</dbReference>
<evidence type="ECO:0000256" key="2">
    <source>
        <dbReference type="ARBA" id="ARBA00023002"/>
    </source>
</evidence>
<protein>
    <submittedName>
        <fullName evidence="7">D-lactate dehydrogenase</fullName>
    </submittedName>
</protein>
<dbReference type="Gene3D" id="3.40.50.720">
    <property type="entry name" value="NAD(P)-binding Rossmann-like Domain"/>
    <property type="match status" value="2"/>
</dbReference>
<proteinExistence type="inferred from homology"/>
<dbReference type="InterPro" id="IPR029753">
    <property type="entry name" value="D-isomer_DH_CS"/>
</dbReference>
<evidence type="ECO:0000259" key="5">
    <source>
        <dbReference type="Pfam" id="PF00389"/>
    </source>
</evidence>
<evidence type="ECO:0000313" key="7">
    <source>
        <dbReference type="EMBL" id="ROQ24980.1"/>
    </source>
</evidence>
<evidence type="ECO:0000256" key="1">
    <source>
        <dbReference type="ARBA" id="ARBA00005854"/>
    </source>
</evidence>
<evidence type="ECO:0000313" key="8">
    <source>
        <dbReference type="Proteomes" id="UP000268033"/>
    </source>
</evidence>
<dbReference type="STRING" id="584787.GCA_001247655_03976"/>
<dbReference type="InterPro" id="IPR029752">
    <property type="entry name" value="D-isomer_DH_CS1"/>
</dbReference>
<name>A0A3N1PDV8_9GAMM</name>
<dbReference type="CDD" id="cd12183">
    <property type="entry name" value="LDH_like_2"/>
    <property type="match status" value="1"/>
</dbReference>
<evidence type="ECO:0000259" key="6">
    <source>
        <dbReference type="Pfam" id="PF02826"/>
    </source>
</evidence>
<dbReference type="RefSeq" id="WP_123421854.1">
    <property type="nucleotide sequence ID" value="NZ_RJUL01000006.1"/>
</dbReference>
<organism evidence="7 8">
    <name type="scientific">Gallaecimonas pentaromativorans</name>
    <dbReference type="NCBI Taxonomy" id="584787"/>
    <lineage>
        <taxon>Bacteria</taxon>
        <taxon>Pseudomonadati</taxon>
        <taxon>Pseudomonadota</taxon>
        <taxon>Gammaproteobacteria</taxon>
        <taxon>Enterobacterales</taxon>
        <taxon>Gallaecimonadaceae</taxon>
        <taxon>Gallaecimonas</taxon>
    </lineage>
</organism>
<dbReference type="Proteomes" id="UP000268033">
    <property type="component" value="Unassembled WGS sequence"/>
</dbReference>
<dbReference type="InterPro" id="IPR006139">
    <property type="entry name" value="D-isomer_2_OHA_DH_cat_dom"/>
</dbReference>
<gene>
    <name evidence="7" type="ORF">EDC28_106228</name>
</gene>
<dbReference type="EMBL" id="RJUL01000006">
    <property type="protein sequence ID" value="ROQ24980.1"/>
    <property type="molecule type" value="Genomic_DNA"/>
</dbReference>
<keyword evidence="2 4" id="KW-0560">Oxidoreductase</keyword>
<evidence type="ECO:0000256" key="3">
    <source>
        <dbReference type="ARBA" id="ARBA00023027"/>
    </source>
</evidence>
<accession>A0A3N1PDV8</accession>
<dbReference type="GO" id="GO:0051287">
    <property type="term" value="F:NAD binding"/>
    <property type="evidence" value="ECO:0007669"/>
    <property type="project" value="InterPro"/>
</dbReference>
<keyword evidence="3" id="KW-0520">NAD</keyword>
<comment type="caution">
    <text evidence="7">The sequence shown here is derived from an EMBL/GenBank/DDBJ whole genome shotgun (WGS) entry which is preliminary data.</text>
</comment>
<dbReference type="SUPFAM" id="SSF51735">
    <property type="entry name" value="NAD(P)-binding Rossmann-fold domains"/>
    <property type="match status" value="1"/>
</dbReference>
<feature type="domain" description="D-isomer specific 2-hydroxyacid dehydrogenase catalytic" evidence="5">
    <location>
        <begin position="3"/>
        <end position="325"/>
    </location>
</feature>
<dbReference type="AlphaFoldDB" id="A0A3N1PDV8"/>
<dbReference type="Pfam" id="PF00389">
    <property type="entry name" value="2-Hacid_dh"/>
    <property type="match status" value="1"/>
</dbReference>
<dbReference type="PANTHER" id="PTHR43026:SF1">
    <property type="entry name" value="2-HYDROXYACID DEHYDROGENASE HOMOLOG 1-RELATED"/>
    <property type="match status" value="1"/>
</dbReference>
<dbReference type="InterPro" id="IPR058205">
    <property type="entry name" value="D-LDH-like"/>
</dbReference>